<keyword evidence="12" id="KW-0408">Iron</keyword>
<evidence type="ECO:0000259" key="18">
    <source>
        <dbReference type="PROSITE" id="PS50999"/>
    </source>
</evidence>
<evidence type="ECO:0000256" key="10">
    <source>
        <dbReference type="ARBA" id="ARBA00022982"/>
    </source>
</evidence>
<feature type="transmembrane region" description="Helical" evidence="16">
    <location>
        <begin position="62"/>
        <end position="83"/>
    </location>
</feature>
<dbReference type="GO" id="GO:0005507">
    <property type="term" value="F:copper ion binding"/>
    <property type="evidence" value="ECO:0007669"/>
    <property type="project" value="InterPro"/>
</dbReference>
<dbReference type="NCBIfam" id="TIGR02866">
    <property type="entry name" value="CoxB"/>
    <property type="match status" value="1"/>
</dbReference>
<dbReference type="EC" id="7.1.1.9" evidence="3"/>
<evidence type="ECO:0000259" key="17">
    <source>
        <dbReference type="PROSITE" id="PS50857"/>
    </source>
</evidence>
<evidence type="ECO:0000256" key="12">
    <source>
        <dbReference type="ARBA" id="ARBA00023004"/>
    </source>
</evidence>
<evidence type="ECO:0000256" key="15">
    <source>
        <dbReference type="ARBA" id="ARBA00031389"/>
    </source>
</evidence>
<dbReference type="PROSITE" id="PS00078">
    <property type="entry name" value="COX2"/>
    <property type="match status" value="1"/>
</dbReference>
<evidence type="ECO:0000256" key="7">
    <source>
        <dbReference type="ARBA" id="ARBA00022692"/>
    </source>
</evidence>
<evidence type="ECO:0000256" key="9">
    <source>
        <dbReference type="ARBA" id="ARBA00022967"/>
    </source>
</evidence>
<evidence type="ECO:0000256" key="16">
    <source>
        <dbReference type="SAM" id="Phobius"/>
    </source>
</evidence>
<dbReference type="PROSITE" id="PS51007">
    <property type="entry name" value="CYTC"/>
    <property type="match status" value="1"/>
</dbReference>
<dbReference type="PRINTS" id="PR01166">
    <property type="entry name" value="CYCOXIDASEII"/>
</dbReference>
<evidence type="ECO:0000313" key="20">
    <source>
        <dbReference type="EMBL" id="CAB4720831.1"/>
    </source>
</evidence>
<dbReference type="GO" id="GO:0016491">
    <property type="term" value="F:oxidoreductase activity"/>
    <property type="evidence" value="ECO:0007669"/>
    <property type="project" value="InterPro"/>
</dbReference>
<dbReference type="GO" id="GO:0016020">
    <property type="term" value="C:membrane"/>
    <property type="evidence" value="ECO:0007669"/>
    <property type="project" value="UniProtKB-SubCell"/>
</dbReference>
<dbReference type="SUPFAM" id="SSF49503">
    <property type="entry name" value="Cupredoxins"/>
    <property type="match status" value="1"/>
</dbReference>
<evidence type="ECO:0000256" key="14">
    <source>
        <dbReference type="ARBA" id="ARBA00023136"/>
    </source>
</evidence>
<gene>
    <name evidence="20" type="ORF">UFOPK2658_01011</name>
</gene>
<dbReference type="InterPro" id="IPR009056">
    <property type="entry name" value="Cyt_c-like_dom"/>
</dbReference>
<dbReference type="InterPro" id="IPR002429">
    <property type="entry name" value="CcO_II-like_C"/>
</dbReference>
<dbReference type="EMBL" id="CAEZYH010000038">
    <property type="protein sequence ID" value="CAB4720831.1"/>
    <property type="molecule type" value="Genomic_DNA"/>
</dbReference>
<accession>A0A6J6RA69</accession>
<dbReference type="GO" id="GO:0004129">
    <property type="term" value="F:cytochrome-c oxidase activity"/>
    <property type="evidence" value="ECO:0007669"/>
    <property type="project" value="UniProtKB-EC"/>
</dbReference>
<keyword evidence="4" id="KW-0813">Transport</keyword>
<evidence type="ECO:0000256" key="6">
    <source>
        <dbReference type="ARBA" id="ARBA00022660"/>
    </source>
</evidence>
<dbReference type="Gene3D" id="2.60.40.420">
    <property type="entry name" value="Cupredoxins - blue copper proteins"/>
    <property type="match status" value="1"/>
</dbReference>
<dbReference type="PANTHER" id="PTHR22888:SF9">
    <property type="entry name" value="CYTOCHROME C OXIDASE SUBUNIT 2"/>
    <property type="match status" value="1"/>
</dbReference>
<proteinExistence type="inferred from homology"/>
<dbReference type="Gene3D" id="1.10.287.90">
    <property type="match status" value="1"/>
</dbReference>
<keyword evidence="5" id="KW-0349">Heme</keyword>
<keyword evidence="7 16" id="KW-0812">Transmembrane</keyword>
<dbReference type="GO" id="GO:0042773">
    <property type="term" value="P:ATP synthesis coupled electron transport"/>
    <property type="evidence" value="ECO:0007669"/>
    <property type="project" value="TreeGrafter"/>
</dbReference>
<evidence type="ECO:0000256" key="1">
    <source>
        <dbReference type="ARBA" id="ARBA00004141"/>
    </source>
</evidence>
<evidence type="ECO:0000256" key="3">
    <source>
        <dbReference type="ARBA" id="ARBA00012949"/>
    </source>
</evidence>
<dbReference type="PANTHER" id="PTHR22888">
    <property type="entry name" value="CYTOCHROME C OXIDASE, SUBUNIT II"/>
    <property type="match status" value="1"/>
</dbReference>
<evidence type="ECO:0000256" key="8">
    <source>
        <dbReference type="ARBA" id="ARBA00022723"/>
    </source>
</evidence>
<dbReference type="Pfam" id="PF00116">
    <property type="entry name" value="COX2"/>
    <property type="match status" value="1"/>
</dbReference>
<keyword evidence="8" id="KW-0479">Metal-binding</keyword>
<keyword evidence="11 16" id="KW-1133">Transmembrane helix</keyword>
<dbReference type="SUPFAM" id="SSF81464">
    <property type="entry name" value="Cytochrome c oxidase subunit II-like, transmembrane region"/>
    <property type="match status" value="1"/>
</dbReference>
<evidence type="ECO:0000256" key="13">
    <source>
        <dbReference type="ARBA" id="ARBA00023008"/>
    </source>
</evidence>
<feature type="transmembrane region" description="Helical" evidence="16">
    <location>
        <begin position="104"/>
        <end position="126"/>
    </location>
</feature>
<dbReference type="GO" id="GO:0020037">
    <property type="term" value="F:heme binding"/>
    <property type="evidence" value="ECO:0007669"/>
    <property type="project" value="InterPro"/>
</dbReference>
<dbReference type="InterPro" id="IPR001505">
    <property type="entry name" value="Copper_CuA"/>
</dbReference>
<evidence type="ECO:0000256" key="5">
    <source>
        <dbReference type="ARBA" id="ARBA00022617"/>
    </source>
</evidence>
<keyword evidence="10" id="KW-0249">Electron transport</keyword>
<dbReference type="PROSITE" id="PS50857">
    <property type="entry name" value="COX2_CUA"/>
    <property type="match status" value="1"/>
</dbReference>
<feature type="domain" description="Cytochrome oxidase subunit II copper A binding" evidence="17">
    <location>
        <begin position="133"/>
        <end position="256"/>
    </location>
</feature>
<dbReference type="Pfam" id="PF02790">
    <property type="entry name" value="COX2_TM"/>
    <property type="match status" value="1"/>
</dbReference>
<protein>
    <recommendedName>
        <fullName evidence="3">cytochrome-c oxidase</fullName>
        <ecNumber evidence="3">7.1.1.9</ecNumber>
    </recommendedName>
    <alternativeName>
        <fullName evidence="15">Cytochrome c oxidase polypeptide II</fullName>
    </alternativeName>
</protein>
<dbReference type="InterPro" id="IPR011759">
    <property type="entry name" value="Cyt_c_oxidase_su2_TM_dom"/>
</dbReference>
<dbReference type="AlphaFoldDB" id="A0A6J6RA69"/>
<keyword evidence="6" id="KW-0679">Respiratory chain</keyword>
<evidence type="ECO:0000256" key="4">
    <source>
        <dbReference type="ARBA" id="ARBA00022448"/>
    </source>
</evidence>
<organism evidence="20">
    <name type="scientific">freshwater metagenome</name>
    <dbReference type="NCBI Taxonomy" id="449393"/>
    <lineage>
        <taxon>unclassified sequences</taxon>
        <taxon>metagenomes</taxon>
        <taxon>ecological metagenomes</taxon>
    </lineage>
</organism>
<comment type="subcellular location">
    <subcellularLocation>
        <location evidence="1">Membrane</location>
        <topology evidence="1">Multi-pass membrane protein</topology>
    </subcellularLocation>
</comment>
<dbReference type="InterPro" id="IPR036257">
    <property type="entry name" value="Cyt_c_oxidase_su2_TM_sf"/>
</dbReference>
<sequence length="416" mass="45634">MKKMSDQVGESMKTARRWRNASKAAIAVSALSFLASCAKDAPQDTWQPAGPNAERIDNLQRPVFYVAGVVGVIVFAAVGWAMFRYRDRGQAIPEQTHGKPVVEIVLTVIPVLILLGVAIPTASTIFKLAKTSDTEMTINVTGQQWWWEYDYPAVGSNAEQYGITAPIVTSGQLVIPENTKVLLRVTSRDVIHSYWIPKLNGKKDSVPGRVHLLRMEGSKPGIYAGQCTEFCGLSHAYMRMEAVVLSRADYDKWVANQLEAYTAPEAGTEASAGEALFIQQCSRCHQVNGLANPDGSLNISAPDQYLVSGAAPNLTNLLTRNTFAGASWDLLTPECRDNVWNASSADFGERYLEGVSADCLNQKDLREWLRNAPAKKPMYADPTKLTSTGGKYRGMPALGLTEDQINTIIAYLLERK</sequence>
<evidence type="ECO:0000256" key="2">
    <source>
        <dbReference type="ARBA" id="ARBA00007866"/>
    </source>
</evidence>
<keyword evidence="13" id="KW-0186">Copper</keyword>
<feature type="domain" description="Cytochrome c" evidence="19">
    <location>
        <begin position="268"/>
        <end position="416"/>
    </location>
</feature>
<comment type="similarity">
    <text evidence="2">Belongs to the cytochrome c oxidase subunit 2 family.</text>
</comment>
<dbReference type="InterPro" id="IPR036909">
    <property type="entry name" value="Cyt_c-like_dom_sf"/>
</dbReference>
<dbReference type="InterPro" id="IPR014222">
    <property type="entry name" value="Cyt_c_oxidase_su2"/>
</dbReference>
<dbReference type="SUPFAM" id="SSF46626">
    <property type="entry name" value="Cytochrome c"/>
    <property type="match status" value="1"/>
</dbReference>
<feature type="domain" description="Cytochrome oxidase subunit II transmembrane region profile" evidence="18">
    <location>
        <begin position="37"/>
        <end position="132"/>
    </location>
</feature>
<dbReference type="InterPro" id="IPR045187">
    <property type="entry name" value="CcO_II"/>
</dbReference>
<evidence type="ECO:0000259" key="19">
    <source>
        <dbReference type="PROSITE" id="PS51007"/>
    </source>
</evidence>
<reference evidence="20" key="1">
    <citation type="submission" date="2020-05" db="EMBL/GenBank/DDBJ databases">
        <authorList>
            <person name="Chiriac C."/>
            <person name="Salcher M."/>
            <person name="Ghai R."/>
            <person name="Kavagutti S V."/>
        </authorList>
    </citation>
    <scope>NUCLEOTIDE SEQUENCE</scope>
</reference>
<name>A0A6J6RA69_9ZZZZ</name>
<dbReference type="InterPro" id="IPR008972">
    <property type="entry name" value="Cupredoxin"/>
</dbReference>
<evidence type="ECO:0000256" key="11">
    <source>
        <dbReference type="ARBA" id="ARBA00022989"/>
    </source>
</evidence>
<keyword evidence="9" id="KW-1278">Translocase</keyword>
<dbReference type="PROSITE" id="PS50999">
    <property type="entry name" value="COX2_TM"/>
    <property type="match status" value="1"/>
</dbReference>
<keyword evidence="14 16" id="KW-0472">Membrane</keyword>